<dbReference type="PANTHER" id="PTHR21183:SF18">
    <property type="entry name" value="LARGE RIBOSOMAL SUBUNIT PROTEIN UL29M"/>
    <property type="match status" value="1"/>
</dbReference>
<organism evidence="8 9">
    <name type="scientific">Accipiter nisus</name>
    <name type="common">Eurasian sparrowhawk</name>
    <dbReference type="NCBI Taxonomy" id="211598"/>
    <lineage>
        <taxon>Eukaryota</taxon>
        <taxon>Metazoa</taxon>
        <taxon>Chordata</taxon>
        <taxon>Craniata</taxon>
        <taxon>Vertebrata</taxon>
        <taxon>Euteleostomi</taxon>
        <taxon>Archelosauria</taxon>
        <taxon>Archosauria</taxon>
        <taxon>Dinosauria</taxon>
        <taxon>Saurischia</taxon>
        <taxon>Theropoda</taxon>
        <taxon>Coelurosauria</taxon>
        <taxon>Aves</taxon>
        <taxon>Neognathae</taxon>
        <taxon>Neoaves</taxon>
        <taxon>Telluraves</taxon>
        <taxon>Accipitrimorphae</taxon>
        <taxon>Accipitriformes</taxon>
        <taxon>Accipitridae</taxon>
        <taxon>Accipitrinae</taxon>
        <taxon>Accipiter</taxon>
    </lineage>
</organism>
<accession>A0A8B9MRJ4</accession>
<keyword evidence="3" id="KW-0689">Ribosomal protein</keyword>
<evidence type="ECO:0000256" key="1">
    <source>
        <dbReference type="ARBA" id="ARBA00004173"/>
    </source>
</evidence>
<comment type="similarity">
    <text evidence="2">Belongs to the universal ribosomal protein uL29 family.</text>
</comment>
<comment type="subcellular location">
    <subcellularLocation>
        <location evidence="1">Mitochondrion</location>
    </subcellularLocation>
</comment>
<dbReference type="Proteomes" id="UP000694541">
    <property type="component" value="Unplaced"/>
</dbReference>
<dbReference type="GO" id="GO:0005762">
    <property type="term" value="C:mitochondrial large ribosomal subunit"/>
    <property type="evidence" value="ECO:0007669"/>
    <property type="project" value="TreeGrafter"/>
</dbReference>
<reference evidence="8" key="1">
    <citation type="submission" date="2025-08" db="UniProtKB">
        <authorList>
            <consortium name="Ensembl"/>
        </authorList>
    </citation>
    <scope>IDENTIFICATION</scope>
</reference>
<reference evidence="8" key="2">
    <citation type="submission" date="2025-09" db="UniProtKB">
        <authorList>
            <consortium name="Ensembl"/>
        </authorList>
    </citation>
    <scope>IDENTIFICATION</scope>
</reference>
<name>A0A8B9MRJ4_9AVES</name>
<proteinExistence type="inferred from homology"/>
<evidence type="ECO:0000256" key="6">
    <source>
        <dbReference type="ARBA" id="ARBA00035289"/>
    </source>
</evidence>
<evidence type="ECO:0000256" key="3">
    <source>
        <dbReference type="ARBA" id="ARBA00022980"/>
    </source>
</evidence>
<dbReference type="PANTHER" id="PTHR21183">
    <property type="entry name" value="RIBOSOMAL PROTEIN L47, MITOCHONDRIAL-RELATED"/>
    <property type="match status" value="1"/>
</dbReference>
<keyword evidence="4" id="KW-0496">Mitochondrion</keyword>
<dbReference type="AlphaFoldDB" id="A0A8B9MRJ4"/>
<evidence type="ECO:0000256" key="2">
    <source>
        <dbReference type="ARBA" id="ARBA00009254"/>
    </source>
</evidence>
<keyword evidence="9" id="KW-1185">Reference proteome</keyword>
<dbReference type="GO" id="GO:0003735">
    <property type="term" value="F:structural constituent of ribosome"/>
    <property type="evidence" value="ECO:0007669"/>
    <property type="project" value="InterPro"/>
</dbReference>
<evidence type="ECO:0000313" key="8">
    <source>
        <dbReference type="Ensembl" id="ENSANIP00000011108.1"/>
    </source>
</evidence>
<keyword evidence="5" id="KW-0687">Ribonucleoprotein</keyword>
<dbReference type="Pfam" id="PF06984">
    <property type="entry name" value="MRP-L47"/>
    <property type="match status" value="1"/>
</dbReference>
<dbReference type="GO" id="GO:0032543">
    <property type="term" value="P:mitochondrial translation"/>
    <property type="evidence" value="ECO:0007669"/>
    <property type="project" value="TreeGrafter"/>
</dbReference>
<feature type="region of interest" description="Disordered" evidence="7">
    <location>
        <begin position="45"/>
        <end position="253"/>
    </location>
</feature>
<dbReference type="Gene3D" id="6.10.330.20">
    <property type="match status" value="1"/>
</dbReference>
<evidence type="ECO:0000256" key="7">
    <source>
        <dbReference type="SAM" id="MobiDB-lite"/>
    </source>
</evidence>
<dbReference type="InterPro" id="IPR010729">
    <property type="entry name" value="Ribosomal_uL29_mit"/>
</dbReference>
<sequence>VYSYLSVPTNKSLNVSHYAGPSKLSEPVSKPGLPPTSLHVLPEKCNFSAARRRTSPPPRGTFLRAERVSYTCSPQRESRRRGPQPPPPQTRLPAPQTRSAGKGPSPPTALSRGTETAAPAPHPLGRRDANLPEAAAPLLRRAPLLRSPRSLAPHTPASPQPRSRRRDPTDGAGQAGGPGEPGEAGAGRRSARRPPSSPGSRCPEQQAHGRHSWNWHGGGAGDAALRGGAEARRAPSWQRADPSPSFRRPRGPPSAALGIVGGAAAAMAGAAAMAALCRRLTGALRLSGARPGSTAAGLPGLTLNLFHKNLVKVEPLHQLKFLHTTLSRRGLEEFFDDPRNWGEKTVKSGDAWNIKQLRGKSSEDLHKLWYVLLKEKNMLLTLEQESKRQLRPMPSPERLEKVEKSMKNIDLVVREREIALRLLQTGHEKPVPGEWRHDFLGRTYWYAYKEWPIPWYLNKRHKRKKFYYLPHVNHFIRLRLEKSLRRRARRQNLERTRRKVLERKFPHLAIKSQSQ</sequence>
<evidence type="ECO:0000313" key="9">
    <source>
        <dbReference type="Proteomes" id="UP000694541"/>
    </source>
</evidence>
<feature type="compositionally biased region" description="Low complexity" evidence="7">
    <location>
        <begin position="134"/>
        <end position="153"/>
    </location>
</feature>
<dbReference type="Ensembl" id="ENSANIT00000011495.1">
    <property type="protein sequence ID" value="ENSANIP00000011108.1"/>
    <property type="gene ID" value="ENSANIG00000007528.1"/>
</dbReference>
<protein>
    <recommendedName>
        <fullName evidence="6">Large ribosomal subunit protein uL29m</fullName>
    </recommendedName>
</protein>
<dbReference type="InterPro" id="IPR038340">
    <property type="entry name" value="MRP-L47_sf"/>
</dbReference>
<feature type="compositionally biased region" description="Gly residues" evidence="7">
    <location>
        <begin position="173"/>
        <end position="185"/>
    </location>
</feature>
<evidence type="ECO:0000256" key="4">
    <source>
        <dbReference type="ARBA" id="ARBA00023128"/>
    </source>
</evidence>
<evidence type="ECO:0000256" key="5">
    <source>
        <dbReference type="ARBA" id="ARBA00023274"/>
    </source>
</evidence>